<proteinExistence type="predicted"/>
<accession>A0A812I2G3</accession>
<protein>
    <submittedName>
        <fullName evidence="1">Uncharacterized protein</fullName>
    </submittedName>
</protein>
<dbReference type="AlphaFoldDB" id="A0A812I2G3"/>
<dbReference type="InterPro" id="IPR029063">
    <property type="entry name" value="SAM-dependent_MTases_sf"/>
</dbReference>
<dbReference type="Pfam" id="PF04989">
    <property type="entry name" value="RMNT_CmcI"/>
    <property type="match status" value="1"/>
</dbReference>
<organism evidence="1 2">
    <name type="scientific">Symbiodinium natans</name>
    <dbReference type="NCBI Taxonomy" id="878477"/>
    <lineage>
        <taxon>Eukaryota</taxon>
        <taxon>Sar</taxon>
        <taxon>Alveolata</taxon>
        <taxon>Dinophyceae</taxon>
        <taxon>Suessiales</taxon>
        <taxon>Symbiodiniaceae</taxon>
        <taxon>Symbiodinium</taxon>
    </lineage>
</organism>
<evidence type="ECO:0000313" key="1">
    <source>
        <dbReference type="EMBL" id="CAE6968250.1"/>
    </source>
</evidence>
<sequence length="534" mass="60098">MAQLQELSGIAGHVLTVDISPQGYAPWAHSDCEQRREDSSLWDRHRASRRIAPILREARRWGCPCRISPSEAVGADCVCAQDDAELVRIVADFAARAQRVFILDDASHFKEDVIRNFEMLAAFVTPGSFYVVSDTRLERLCETVKRLGYPLANGFNPGEKVQCDYYIDNGPFSAVAELFSSSELARKRFFIDRKAEGMILGATPSGWLRAIAEWCLLSHNFLAFFASRVDFAVRRCLLLAAIQDLRLQPDGKTLRISIAGDGKEELVLRTVSESMETWAVEIGRRLERLSAYGHQLMPCVNFAEAKQWSQELDAQTAEQEAELCAQVEEQSLGQRLQAAAALLRSSLLRTQSRVTREAFTELALHARLQALRGLQRRAATARLWRALQTPRRRHVEGCLAAWRSLAGCREGKAPARGRRRRSSQEDLRKASTMLEHICREHQEEAMHSFFLQCGRLKTASLREASYSFPTPYAAGPREVNLELSDHCMKAAVNARVASLVLALAEARRRRLLWARLRWAQGAAASRQVFAPPPR</sequence>
<dbReference type="Gene3D" id="3.40.50.150">
    <property type="entry name" value="Vaccinia Virus protein VP39"/>
    <property type="match status" value="1"/>
</dbReference>
<dbReference type="EMBL" id="CAJNDS010000132">
    <property type="protein sequence ID" value="CAE6968250.1"/>
    <property type="molecule type" value="Genomic_DNA"/>
</dbReference>
<dbReference type="GO" id="GO:0008610">
    <property type="term" value="P:lipid biosynthetic process"/>
    <property type="evidence" value="ECO:0007669"/>
    <property type="project" value="InterPro"/>
</dbReference>
<keyword evidence="2" id="KW-1185">Reference proteome</keyword>
<evidence type="ECO:0000313" key="2">
    <source>
        <dbReference type="Proteomes" id="UP000604046"/>
    </source>
</evidence>
<dbReference type="OrthoDB" id="416091at2759"/>
<dbReference type="InterPro" id="IPR007072">
    <property type="entry name" value="RNMT_CmcI"/>
</dbReference>
<dbReference type="Proteomes" id="UP000604046">
    <property type="component" value="Unassembled WGS sequence"/>
</dbReference>
<comment type="caution">
    <text evidence="1">The sequence shown here is derived from an EMBL/GenBank/DDBJ whole genome shotgun (WGS) entry which is preliminary data.</text>
</comment>
<name>A0A812I2G3_9DINO</name>
<gene>
    <name evidence="1" type="ORF">SNAT2548_LOCUS2324</name>
</gene>
<dbReference type="GO" id="GO:0008168">
    <property type="term" value="F:methyltransferase activity"/>
    <property type="evidence" value="ECO:0007669"/>
    <property type="project" value="InterPro"/>
</dbReference>
<reference evidence="1" key="1">
    <citation type="submission" date="2021-02" db="EMBL/GenBank/DDBJ databases">
        <authorList>
            <person name="Dougan E. K."/>
            <person name="Rhodes N."/>
            <person name="Thang M."/>
            <person name="Chan C."/>
        </authorList>
    </citation>
    <scope>NUCLEOTIDE SEQUENCE</scope>
</reference>